<organism evidence="3 4">
    <name type="scientific">Halorussus limi</name>
    <dbReference type="NCBI Taxonomy" id="2938695"/>
    <lineage>
        <taxon>Archaea</taxon>
        <taxon>Methanobacteriati</taxon>
        <taxon>Methanobacteriota</taxon>
        <taxon>Stenosarchaea group</taxon>
        <taxon>Halobacteria</taxon>
        <taxon>Halobacteriales</taxon>
        <taxon>Haladaptataceae</taxon>
        <taxon>Halorussus</taxon>
    </lineage>
</organism>
<reference evidence="3 4" key="1">
    <citation type="submission" date="2022-04" db="EMBL/GenBank/DDBJ databases">
        <title>Diverse halophilic archaea isolated from saline environments.</title>
        <authorList>
            <person name="Cui H.-L."/>
        </authorList>
    </citation>
    <scope>NUCLEOTIDE SEQUENCE [LARGE SCALE GENOMIC DNA]</scope>
    <source>
        <strain evidence="3 4">XZYJT49</strain>
    </source>
</reference>
<evidence type="ECO:0000256" key="1">
    <source>
        <dbReference type="SAM" id="MobiDB-lite"/>
    </source>
</evidence>
<evidence type="ECO:0000259" key="2">
    <source>
        <dbReference type="Pfam" id="PF01636"/>
    </source>
</evidence>
<feature type="domain" description="Aminoglycoside phosphotransferase" evidence="2">
    <location>
        <begin position="73"/>
        <end position="321"/>
    </location>
</feature>
<dbReference type="InterPro" id="IPR041726">
    <property type="entry name" value="ACAD10_11_N"/>
</dbReference>
<dbReference type="Gene3D" id="3.90.1200.10">
    <property type="match status" value="1"/>
</dbReference>
<dbReference type="CDD" id="cd05154">
    <property type="entry name" value="ACAD10_11_N-like"/>
    <property type="match status" value="1"/>
</dbReference>
<dbReference type="Proteomes" id="UP000830729">
    <property type="component" value="Chromosome"/>
</dbReference>
<feature type="region of interest" description="Disordered" evidence="1">
    <location>
        <begin position="1"/>
        <end position="39"/>
    </location>
</feature>
<dbReference type="GeneID" id="72185534"/>
<dbReference type="PANTHER" id="PTHR47829">
    <property type="entry name" value="HYDROLASE, PUTATIVE (AFU_ORTHOLOGUE AFUA_1G12880)-RELATED"/>
    <property type="match status" value="1"/>
</dbReference>
<dbReference type="InterPro" id="IPR011009">
    <property type="entry name" value="Kinase-like_dom_sf"/>
</dbReference>
<dbReference type="InterPro" id="IPR002575">
    <property type="entry name" value="Aminoglycoside_PTrfase"/>
</dbReference>
<proteinExistence type="predicted"/>
<evidence type="ECO:0000313" key="4">
    <source>
        <dbReference type="Proteomes" id="UP000830729"/>
    </source>
</evidence>
<dbReference type="SUPFAM" id="SSF56112">
    <property type="entry name" value="Protein kinase-like (PK-like)"/>
    <property type="match status" value="1"/>
</dbReference>
<name>A0A8U0HPU4_9EURY</name>
<keyword evidence="4" id="KW-1185">Reference proteome</keyword>
<sequence>MTGEEYDDATTEDERDDSATGTGHATDDDSATDDGHATDAERDYFERLVDRPALRDYLADRLGDADEFAVSHHAEGHSNETLFVTWGDRELVVRRPPPGETADTAHDVLREYRVMDALQDTAVPLPGTVLACEDHSVVGSDFYVMERVEGDVLRHAEPDRFGTPAARQRVGEELVDTLAAVHAVDYEAVGLGEFGRPEGYTRRQVERWTKQLEWAFERTADERTVPKLREVGDWLAEECPTDHERTLVHGDYKLDNVLFAPGAPPELAAVFDWEMATLGDPLADLGWMLSYWRDPGDPDPATPELTATFMAAEGYPTRRELVERYERATGIEYENDRFYRALAVYKLAALGEMFYRRYLEGNSDDPMYPKMEHRVPDLARRAERIIDGDEPL</sequence>
<dbReference type="InterPro" id="IPR052898">
    <property type="entry name" value="ACAD10-like"/>
</dbReference>
<dbReference type="KEGG" id="halx:M0R89_10005"/>
<dbReference type="EMBL" id="CP096659">
    <property type="protein sequence ID" value="UPV72881.1"/>
    <property type="molecule type" value="Genomic_DNA"/>
</dbReference>
<dbReference type="PANTHER" id="PTHR47829:SF1">
    <property type="entry name" value="HAD FAMILY PHOSPHATASE"/>
    <property type="match status" value="1"/>
</dbReference>
<dbReference type="Gene3D" id="3.30.200.20">
    <property type="entry name" value="Phosphorylase Kinase, domain 1"/>
    <property type="match status" value="1"/>
</dbReference>
<gene>
    <name evidence="3" type="ORF">M0R89_10005</name>
</gene>
<dbReference type="AlphaFoldDB" id="A0A8U0HPU4"/>
<protein>
    <submittedName>
        <fullName evidence="3">Phosphotransferase family protein</fullName>
    </submittedName>
</protein>
<dbReference type="Pfam" id="PF01636">
    <property type="entry name" value="APH"/>
    <property type="match status" value="1"/>
</dbReference>
<accession>A0A8U0HPU4</accession>
<dbReference type="RefSeq" id="WP_248648940.1">
    <property type="nucleotide sequence ID" value="NZ_CP096659.1"/>
</dbReference>
<feature type="compositionally biased region" description="Acidic residues" evidence="1">
    <location>
        <begin position="1"/>
        <end position="16"/>
    </location>
</feature>
<evidence type="ECO:0000313" key="3">
    <source>
        <dbReference type="EMBL" id="UPV72881.1"/>
    </source>
</evidence>